<dbReference type="EC" id="7.1.1.2" evidence="4"/>
<evidence type="ECO:0000256" key="15">
    <source>
        <dbReference type="ARBA" id="ARBA00023136"/>
    </source>
</evidence>
<name>A0A1B0G7U5_GLOMM</name>
<dbReference type="GO" id="GO:0048039">
    <property type="term" value="F:ubiquinone binding"/>
    <property type="evidence" value="ECO:0007669"/>
    <property type="project" value="TreeGrafter"/>
</dbReference>
<dbReference type="GO" id="GO:0003954">
    <property type="term" value="F:NADH dehydrogenase activity"/>
    <property type="evidence" value="ECO:0007669"/>
    <property type="project" value="TreeGrafter"/>
</dbReference>
<dbReference type="GO" id="GO:0031966">
    <property type="term" value="C:mitochondrial membrane"/>
    <property type="evidence" value="ECO:0007669"/>
    <property type="project" value="UniProtKB-SubCell"/>
</dbReference>
<evidence type="ECO:0000256" key="14">
    <source>
        <dbReference type="ARBA" id="ARBA00023128"/>
    </source>
</evidence>
<comment type="function">
    <text evidence="1">Core subunit of the mitochondrial membrane respiratory chain NADH dehydrogenase (Complex I) that is believed to belong to the minimal assembly required for catalysis. Complex I functions in the transfer of electrons from NADH to the respiratory chain. The immediate electron acceptor for the enzyme is believed to be ubiquinone.</text>
</comment>
<keyword evidence="9" id="KW-1278">Translocase</keyword>
<dbReference type="EMBL" id="CCAG010021501">
    <property type="status" value="NOT_ANNOTATED_CDS"/>
    <property type="molecule type" value="Genomic_DNA"/>
</dbReference>
<dbReference type="PANTHER" id="PTHR43507:SF20">
    <property type="entry name" value="NADH-UBIQUINONE OXIDOREDUCTASE CHAIN 4"/>
    <property type="match status" value="1"/>
</dbReference>
<feature type="transmembrane region" description="Helical" evidence="18">
    <location>
        <begin position="37"/>
        <end position="61"/>
    </location>
</feature>
<feature type="domain" description="NADH:quinone oxidoreductase/Mrp antiporter transmembrane" evidence="19">
    <location>
        <begin position="11"/>
        <end position="82"/>
    </location>
</feature>
<feature type="transmembrane region" description="Helical" evidence="18">
    <location>
        <begin position="6"/>
        <end position="28"/>
    </location>
</feature>
<dbReference type="VEuPathDB" id="VectorBase:GMOY009384"/>
<evidence type="ECO:0000256" key="3">
    <source>
        <dbReference type="ARBA" id="ARBA00009025"/>
    </source>
</evidence>
<sequence>MNPTISLYVNFFTYINRLVGGVLVRLICLRQVGSKALIAYSSVAQMGIVLSGLITITYIGICGAYTLIIAHGLCSSGLYCLSFNAGILTALSNRIGDVALLLRIAWMLNYGTGLRANYEFDLKKIIALSTLSQLGLLIRILSIGKISLKSFDQGWSEFLGAYKECNTEDVKEIKYL</sequence>
<proteinExistence type="inferred from homology"/>
<dbReference type="InterPro" id="IPR001750">
    <property type="entry name" value="ND/Mrp_TM"/>
</dbReference>
<evidence type="ECO:0000256" key="17">
    <source>
        <dbReference type="ARBA" id="ARBA00049551"/>
    </source>
</evidence>
<organism evidence="20 21">
    <name type="scientific">Glossina morsitans morsitans</name>
    <name type="common">Savannah tsetse fly</name>
    <dbReference type="NCBI Taxonomy" id="37546"/>
    <lineage>
        <taxon>Eukaryota</taxon>
        <taxon>Metazoa</taxon>
        <taxon>Ecdysozoa</taxon>
        <taxon>Arthropoda</taxon>
        <taxon>Hexapoda</taxon>
        <taxon>Insecta</taxon>
        <taxon>Pterygota</taxon>
        <taxon>Neoptera</taxon>
        <taxon>Endopterygota</taxon>
        <taxon>Diptera</taxon>
        <taxon>Brachycera</taxon>
        <taxon>Muscomorpha</taxon>
        <taxon>Hippoboscoidea</taxon>
        <taxon>Glossinidae</taxon>
        <taxon>Glossina</taxon>
    </lineage>
</organism>
<keyword evidence="14" id="KW-0496">Mitochondrion</keyword>
<keyword evidence="8 18" id="KW-0812">Transmembrane</keyword>
<keyword evidence="10" id="KW-0249">Electron transport</keyword>
<dbReference type="Pfam" id="PF00361">
    <property type="entry name" value="Proton_antipo_M"/>
    <property type="match status" value="1"/>
</dbReference>
<evidence type="ECO:0000256" key="13">
    <source>
        <dbReference type="ARBA" id="ARBA00023075"/>
    </source>
</evidence>
<keyword evidence="7" id="KW-0679">Respiratory chain</keyword>
<evidence type="ECO:0000256" key="2">
    <source>
        <dbReference type="ARBA" id="ARBA00004225"/>
    </source>
</evidence>
<keyword evidence="13" id="KW-0830">Ubiquinone</keyword>
<accession>A0A1B0G7U5</accession>
<dbReference type="AlphaFoldDB" id="A0A1B0G7U5"/>
<keyword evidence="15 18" id="KW-0472">Membrane</keyword>
<evidence type="ECO:0000256" key="12">
    <source>
        <dbReference type="ARBA" id="ARBA00023027"/>
    </source>
</evidence>
<comment type="catalytic activity">
    <reaction evidence="17">
        <text>a ubiquinone + NADH + 5 H(+)(in) = a ubiquinol + NAD(+) + 4 H(+)(out)</text>
        <dbReference type="Rhea" id="RHEA:29091"/>
        <dbReference type="Rhea" id="RHEA-COMP:9565"/>
        <dbReference type="Rhea" id="RHEA-COMP:9566"/>
        <dbReference type="ChEBI" id="CHEBI:15378"/>
        <dbReference type="ChEBI" id="CHEBI:16389"/>
        <dbReference type="ChEBI" id="CHEBI:17976"/>
        <dbReference type="ChEBI" id="CHEBI:57540"/>
        <dbReference type="ChEBI" id="CHEBI:57945"/>
        <dbReference type="EC" id="7.1.1.2"/>
    </reaction>
</comment>
<evidence type="ECO:0000256" key="1">
    <source>
        <dbReference type="ARBA" id="ARBA00003257"/>
    </source>
</evidence>
<keyword evidence="21" id="KW-1185">Reference proteome</keyword>
<evidence type="ECO:0000313" key="21">
    <source>
        <dbReference type="Proteomes" id="UP000092444"/>
    </source>
</evidence>
<dbReference type="GO" id="GO:0008137">
    <property type="term" value="F:NADH dehydrogenase (ubiquinone) activity"/>
    <property type="evidence" value="ECO:0007669"/>
    <property type="project" value="UniProtKB-EC"/>
</dbReference>
<protein>
    <recommendedName>
        <fullName evidence="5">NADH-ubiquinone oxidoreductase chain 4</fullName>
        <ecNumber evidence="4">7.1.1.2</ecNumber>
    </recommendedName>
    <alternativeName>
        <fullName evidence="16">NADH dehydrogenase subunit 4</fullName>
    </alternativeName>
</protein>
<evidence type="ECO:0000256" key="16">
    <source>
        <dbReference type="ARBA" id="ARBA00031025"/>
    </source>
</evidence>
<evidence type="ECO:0000259" key="19">
    <source>
        <dbReference type="Pfam" id="PF00361"/>
    </source>
</evidence>
<evidence type="ECO:0000256" key="8">
    <source>
        <dbReference type="ARBA" id="ARBA00022692"/>
    </source>
</evidence>
<dbReference type="EMBL" id="CCAG010021502">
    <property type="status" value="NOT_ANNOTATED_CDS"/>
    <property type="molecule type" value="Genomic_DNA"/>
</dbReference>
<evidence type="ECO:0000313" key="20">
    <source>
        <dbReference type="EnsemblMetazoa" id="GMOY009384-PA"/>
    </source>
</evidence>
<dbReference type="InterPro" id="IPR003918">
    <property type="entry name" value="NADH_UbQ_OxRdtase"/>
</dbReference>
<keyword evidence="11 18" id="KW-1133">Transmembrane helix</keyword>
<dbReference type="EnsemblMetazoa" id="GMOY009384-RA">
    <property type="protein sequence ID" value="GMOY009384-PA"/>
    <property type="gene ID" value="GMOY009384"/>
</dbReference>
<comment type="similarity">
    <text evidence="3">Belongs to the complex I subunit 4 family.</text>
</comment>
<evidence type="ECO:0000256" key="5">
    <source>
        <dbReference type="ARBA" id="ARBA00021006"/>
    </source>
</evidence>
<comment type="subcellular location">
    <subcellularLocation>
        <location evidence="2">Mitochondrion membrane</location>
        <topology evidence="2">Multi-pass membrane protein</topology>
    </subcellularLocation>
</comment>
<evidence type="ECO:0000256" key="18">
    <source>
        <dbReference type="SAM" id="Phobius"/>
    </source>
</evidence>
<evidence type="ECO:0000256" key="10">
    <source>
        <dbReference type="ARBA" id="ARBA00022982"/>
    </source>
</evidence>
<dbReference type="GO" id="GO:0015990">
    <property type="term" value="P:electron transport coupled proton transport"/>
    <property type="evidence" value="ECO:0007669"/>
    <property type="project" value="TreeGrafter"/>
</dbReference>
<dbReference type="PANTHER" id="PTHR43507">
    <property type="entry name" value="NADH-UBIQUINONE OXIDOREDUCTASE CHAIN 4"/>
    <property type="match status" value="1"/>
</dbReference>
<evidence type="ECO:0000256" key="9">
    <source>
        <dbReference type="ARBA" id="ARBA00022967"/>
    </source>
</evidence>
<dbReference type="STRING" id="37546.A0A1B0G7U5"/>
<evidence type="ECO:0000256" key="6">
    <source>
        <dbReference type="ARBA" id="ARBA00022448"/>
    </source>
</evidence>
<reference evidence="20" key="1">
    <citation type="submission" date="2020-05" db="UniProtKB">
        <authorList>
            <consortium name="EnsemblMetazoa"/>
        </authorList>
    </citation>
    <scope>IDENTIFICATION</scope>
    <source>
        <strain evidence="20">Yale</strain>
    </source>
</reference>
<dbReference type="Proteomes" id="UP000092444">
    <property type="component" value="Unassembled WGS sequence"/>
</dbReference>
<evidence type="ECO:0000256" key="11">
    <source>
        <dbReference type="ARBA" id="ARBA00022989"/>
    </source>
</evidence>
<keyword evidence="6" id="KW-0813">Transport</keyword>
<dbReference type="GO" id="GO:0042773">
    <property type="term" value="P:ATP synthesis coupled electron transport"/>
    <property type="evidence" value="ECO:0007669"/>
    <property type="project" value="InterPro"/>
</dbReference>
<evidence type="ECO:0000256" key="7">
    <source>
        <dbReference type="ARBA" id="ARBA00022660"/>
    </source>
</evidence>
<evidence type="ECO:0000256" key="4">
    <source>
        <dbReference type="ARBA" id="ARBA00012944"/>
    </source>
</evidence>
<keyword evidence="12" id="KW-0520">NAD</keyword>